<feature type="compositionally biased region" description="Polar residues" evidence="1">
    <location>
        <begin position="2417"/>
        <end position="2427"/>
    </location>
</feature>
<feature type="region of interest" description="Disordered" evidence="1">
    <location>
        <begin position="2136"/>
        <end position="2174"/>
    </location>
</feature>
<feature type="compositionally biased region" description="Polar residues" evidence="1">
    <location>
        <begin position="118"/>
        <end position="136"/>
    </location>
</feature>
<feature type="region of interest" description="Disordered" evidence="1">
    <location>
        <begin position="367"/>
        <end position="416"/>
    </location>
</feature>
<dbReference type="Proteomes" id="UP000214646">
    <property type="component" value="Unassembled WGS sequence"/>
</dbReference>
<accession>A0A225DHP0</accession>
<feature type="compositionally biased region" description="Polar residues" evidence="1">
    <location>
        <begin position="367"/>
        <end position="385"/>
    </location>
</feature>
<dbReference type="Gene3D" id="2.170.16.10">
    <property type="entry name" value="Hedgehog/Intein (Hint) domain"/>
    <property type="match status" value="1"/>
</dbReference>
<dbReference type="GO" id="GO:0016539">
    <property type="term" value="P:intein-mediated protein splicing"/>
    <property type="evidence" value="ECO:0007669"/>
    <property type="project" value="InterPro"/>
</dbReference>
<feature type="domain" description="Hint" evidence="2">
    <location>
        <begin position="2428"/>
        <end position="2523"/>
    </location>
</feature>
<dbReference type="CDD" id="cd00081">
    <property type="entry name" value="Hint"/>
    <property type="match status" value="1"/>
</dbReference>
<evidence type="ECO:0000259" key="2">
    <source>
        <dbReference type="SMART" id="SM00306"/>
    </source>
</evidence>
<dbReference type="InterPro" id="IPR036844">
    <property type="entry name" value="Hint_dom_sf"/>
</dbReference>
<feature type="compositionally biased region" description="Polar residues" evidence="1">
    <location>
        <begin position="398"/>
        <end position="416"/>
    </location>
</feature>
<feature type="compositionally biased region" description="Low complexity" evidence="1">
    <location>
        <begin position="2234"/>
        <end position="2247"/>
    </location>
</feature>
<gene>
    <name evidence="3" type="ORF">FRUB_04902</name>
</gene>
<protein>
    <recommendedName>
        <fullName evidence="2">Hint domain-containing protein</fullName>
    </recommendedName>
</protein>
<keyword evidence="4" id="KW-1185">Reference proteome</keyword>
<feature type="region of interest" description="Disordered" evidence="1">
    <location>
        <begin position="87"/>
        <end position="136"/>
    </location>
</feature>
<proteinExistence type="predicted"/>
<feature type="region of interest" description="Disordered" evidence="1">
    <location>
        <begin position="227"/>
        <end position="276"/>
    </location>
</feature>
<dbReference type="PROSITE" id="PS50817">
    <property type="entry name" value="INTEIN_N_TER"/>
    <property type="match status" value="1"/>
</dbReference>
<feature type="region of interest" description="Disordered" evidence="1">
    <location>
        <begin position="672"/>
        <end position="693"/>
    </location>
</feature>
<dbReference type="SMART" id="SM00306">
    <property type="entry name" value="HintN"/>
    <property type="match status" value="1"/>
</dbReference>
<feature type="region of interest" description="Disordered" evidence="1">
    <location>
        <begin position="154"/>
        <end position="194"/>
    </location>
</feature>
<feature type="compositionally biased region" description="Polar residues" evidence="1">
    <location>
        <begin position="2266"/>
        <end position="2281"/>
    </location>
</feature>
<feature type="compositionally biased region" description="Low complexity" evidence="1">
    <location>
        <begin position="2289"/>
        <end position="2321"/>
    </location>
</feature>
<feature type="compositionally biased region" description="Polar residues" evidence="1">
    <location>
        <begin position="87"/>
        <end position="105"/>
    </location>
</feature>
<feature type="region of interest" description="Disordered" evidence="1">
    <location>
        <begin position="2075"/>
        <end position="2113"/>
    </location>
</feature>
<feature type="compositionally biased region" description="Low complexity" evidence="1">
    <location>
        <begin position="13"/>
        <end position="28"/>
    </location>
</feature>
<dbReference type="InterPro" id="IPR006141">
    <property type="entry name" value="Intein_N"/>
</dbReference>
<feature type="compositionally biased region" description="Polar residues" evidence="1">
    <location>
        <begin position="258"/>
        <end position="276"/>
    </location>
</feature>
<feature type="compositionally biased region" description="Polar residues" evidence="1">
    <location>
        <begin position="2224"/>
        <end position="2233"/>
    </location>
</feature>
<feature type="compositionally biased region" description="Gly residues" evidence="1">
    <location>
        <begin position="2146"/>
        <end position="2156"/>
    </location>
</feature>
<evidence type="ECO:0000313" key="4">
    <source>
        <dbReference type="Proteomes" id="UP000214646"/>
    </source>
</evidence>
<sequence>MTHATLTADGTWAAASGSGSETDTGTDTQGYAGVTADGHPVDGGTVAGAGTETDAEATTYTAVTASTLDPAAGTWATTGTLDSTATGVASSSYQGTGSYASTATADGTYGPTGLEGTGTESSSRQGTATESGTADSDYQYVTHATLTADGTWAAASGSGSETDTGTDAQGYTGVTADGYPVDSGTVAGAGTETDAESSTYTAAIASVLDPSAGTWATTGTLDSTATGVASSSYQGTGSYASTATADGTYGPTGLEGTGTESSSRQGTATESGTADSDYQYVTHATLTADGTWAAASGSGSETDTGTDAQGYTGVTADGYPVDSGTVAGAGTETDAESSTYTAAIASVLDPSAGTWATTGTLDSTATGVASSSYQGTGSYASTATADGTYGPTGLEGTGTESSSRQGTATESGTADSDYQYVTHATLTADGTWAAASGSGSETDTGTDAQGYTGVTADGYPVDSGTVAGAGTETDAESSTYTAAIASVLDPSAGTWATTGTLDSTATGVASSSYQGSGTYGYGWQDSGTYGPAGLEGTGAANYQQAGTATESGTADSDYQYVTHATLTADGTWVAVSGSGSETDTGTDTEGYTGTLGYSYPVDGGTVSGVISESNSEGASYSTSTTSTLDPMAGTWTTTGILDTTATGTATSSYQGSGAYGYGWQDSGTYGPAGLEGTGTANYQRDGTETESGVADSDYQYATHATLTADGTWAAVSGSGSETDSGFDEQGYSGTIGYNYPVQSGTVFGVTAESESAGTSYSIQTASVLDPVGGTWATTGTLDTTATGAASSSSQGSGTYGYGWQNVGTYGPTSLQVTGYETEQRACTVTGGGTTDSSYQYVAHGVLTPDGSWALTNGSEVMTDFGFDWQGFSGTIAYNYPIAGGVLYGVENESESEGTSYSDTTLSVLDPVAGTWATTGTLDSTATGTAMSSYQGSGSYAYGWGVGGTFGPTSLQTTGDETFQRQGVATDVGTSDSSYQYITHGVLTADGTWAVVSGTGSETDTGTDEQGYSGTIGYAHPITYGQVTGTITESDAEGTSYSDTTSSVLDPVAGTWSTTGTLDTAATGTATSSYQGSGSYVYGWWVGGTFGPTGLQGGGYENFLRQGVATDDGTADSSYQYATHSTLTATGSWAAVSGTGSETATQLDEQGYTGSTAYNYPVEGGTEYGMLDETEAEGTSSSLQTSSVLDPVAGTWSTTGTLDTAATGTATSSYQGSGSYVYGWWVGGTFGPTGLQGGGYENFLRQGVATDDGTADSSYQYATHSTLTAAGTWAAVSGTGSETATQLDEQGYTGSTAYNYPVEGGTEYGTLDETEAEGTSSSLQTSSVLDPVAGTWSTTGTLDTAATGTATSSYQGSGSYVYGWWVGGTFGPTGLQGGGYEYFLRQGVATDDGTADSSYQYATHSTLTAAGTWAVVSGTGTSTDTGLDEIGYGGTNDYNYPVLGGTVYGTITESDAEGTSYSDTTSSVLDPVAGTWATTGALDSTATGATSSSYQGSGSYAYGWWVGGTFGPTGLQGGGYEYFERQGVATDDGTADSSYQYATHSTLTPDGTWAAVSGTGTSTGTGLDEVGYSGTNDYNYPVLGGTVYGTITESDAEGTSYSDTTSSVLDPVAGTWSTTGTLDTAATGTASSSYQGSGSYAYGWWVGGTFGPTGLQGGGYENFLRQGVAADDGTADSTYQYATHSTLTAAGTWAAVSGTGTSTGTGLDEVGYSGTNGYNHPILSGTVYGTITESDAEGTSYSDTTSSVLDPVAGTWATTGTLDTTATGTASSSYQGSGSYAYDWWVGGTFGPSGLQAGGYQNYQRGGTATDGGTADSSYQYVTHSTLTAGGSWVAVSGTGSSTETGLDEQGYSGTSGYNHPIDGGTVYGTIIESDAEDTSYSMQTSSVLDPVVGTWATTGTLGTGATGAATSSYQGAGAYLHSVDGQSVPGTLTESGSAANSYQQEESLVLAPDGTWQVTTGTWDETGSSVTADVYSGSTTFSEDGSAYFVALGTAPGSGSVSEAGSDGTTSGYQVQYVIGDDGEWDVLGGTAFASGSGSWDSDYSVDGTYSDGSWQMSETDSASYQWQTASTLGTDGSWTTTGSSDTSGTGSGTESYTGSSSGPSTSSGSTSSSEHFSYGWSDSFDDTSVLASDGSVTTTSSGQVIGIGSGGGGGTTTTHVNTSSPGGSYQSDSTDSWTWTLNLTQTQTWQSSSTTTYTPAGVAVTVGQSSGSTEEDATITVQDTGSGTYHSFGSSDGGSSTTDGTTWSTWTSTDNYQNESAWSQVVSGDGSVTNTSTQSDHVWGTHPGSWGSAWTTSSTDADGDTTTESGSGGDSSNDSYDTVIYGGPGFADDWYAGGYGARPVVAEEPVGDVEPDPADDTPVATAEPGPPPEVPSAAPETGTDEEGEPGATEHTGATPLPPVGDPEESFEEDGPTTYTPGQNTKANLCFAGGTQIRTPDGLRVIESLRAGDRVLSRDEHNPAGKVEPKVIEEVFARTGLVWEICLGGHTFRTTAEHPFYAWDRGWTAAHLLGAGDSVLTEDGQWVAVGGSRDAGVAEMVFNFRVADYHTYFVGVKGGGARSGHTMIT</sequence>
<feature type="region of interest" description="Disordered" evidence="1">
    <location>
        <begin position="2224"/>
        <end position="2247"/>
    </location>
</feature>
<dbReference type="EMBL" id="NIDE01000007">
    <property type="protein sequence ID" value="OWK41010.1"/>
    <property type="molecule type" value="Genomic_DNA"/>
</dbReference>
<feature type="compositionally biased region" description="Acidic residues" evidence="1">
    <location>
        <begin position="2406"/>
        <end position="2415"/>
    </location>
</feature>
<reference evidence="4" key="1">
    <citation type="submission" date="2017-06" db="EMBL/GenBank/DDBJ databases">
        <title>Genome analysis of Fimbriiglobus ruber SP5, the first member of the order Planctomycetales with confirmed chitinolytic capability.</title>
        <authorList>
            <person name="Ravin N.V."/>
            <person name="Rakitin A.L."/>
            <person name="Ivanova A.A."/>
            <person name="Beletsky A.V."/>
            <person name="Kulichevskaya I.S."/>
            <person name="Mardanov A.V."/>
            <person name="Dedysh S.N."/>
        </authorList>
    </citation>
    <scope>NUCLEOTIDE SEQUENCE [LARGE SCALE GENOMIC DNA]</scope>
    <source>
        <strain evidence="4">SP5</strain>
    </source>
</reference>
<name>A0A225DHP0_9BACT</name>
<feature type="compositionally biased region" description="Polar residues" evidence="1">
    <location>
        <begin position="157"/>
        <end position="169"/>
    </location>
</feature>
<comment type="caution">
    <text evidence="3">The sequence shown here is derived from an EMBL/GenBank/DDBJ whole genome shotgun (WGS) entry which is preliminary data.</text>
</comment>
<evidence type="ECO:0000256" key="1">
    <source>
        <dbReference type="SAM" id="MobiDB-lite"/>
    </source>
</evidence>
<feature type="region of interest" description="Disordered" evidence="1">
    <location>
        <begin position="2266"/>
        <end position="2321"/>
    </location>
</feature>
<feature type="compositionally biased region" description="Polar residues" evidence="1">
    <location>
        <begin position="297"/>
        <end position="309"/>
    </location>
</feature>
<feature type="compositionally biased region" description="Polar residues" evidence="1">
    <location>
        <begin position="227"/>
        <end position="245"/>
    </location>
</feature>
<evidence type="ECO:0000313" key="3">
    <source>
        <dbReference type="EMBL" id="OWK41010.1"/>
    </source>
</evidence>
<organism evidence="3 4">
    <name type="scientific">Fimbriiglobus ruber</name>
    <dbReference type="NCBI Taxonomy" id="1908690"/>
    <lineage>
        <taxon>Bacteria</taxon>
        <taxon>Pseudomonadati</taxon>
        <taxon>Planctomycetota</taxon>
        <taxon>Planctomycetia</taxon>
        <taxon>Gemmatales</taxon>
        <taxon>Gemmataceae</taxon>
        <taxon>Fimbriiglobus</taxon>
    </lineage>
</organism>
<dbReference type="SUPFAM" id="SSF51294">
    <property type="entry name" value="Hedgehog/intein (Hint) domain"/>
    <property type="match status" value="1"/>
</dbReference>
<feature type="compositionally biased region" description="Acidic residues" evidence="1">
    <location>
        <begin position="2350"/>
        <end position="2360"/>
    </location>
</feature>
<feature type="region of interest" description="Disordered" evidence="1">
    <location>
        <begin position="294"/>
        <end position="334"/>
    </location>
</feature>
<feature type="region of interest" description="Disordered" evidence="1">
    <location>
        <begin position="1"/>
        <end position="49"/>
    </location>
</feature>
<dbReference type="InterPro" id="IPR003587">
    <property type="entry name" value="Hint_dom_N"/>
</dbReference>
<dbReference type="Pfam" id="PF07591">
    <property type="entry name" value="PT-HINT"/>
    <property type="match status" value="1"/>
</dbReference>
<feature type="region of interest" description="Disordered" evidence="1">
    <location>
        <begin position="2350"/>
        <end position="2427"/>
    </location>
</feature>